<proteinExistence type="predicted"/>
<gene>
    <name evidence="2" type="ORF">PIB30_003932</name>
</gene>
<sequence>MQSHIIPNLANTSTKLQTEIQIYTTEEDEIDAVSNQRQQDDSTEIQISSIYYGSDDQRATVVVDRPPPEPPDLHSVAVGEGEPGLSVSTAEESSRRPENLETVIAIHSGAEDSAVAKGNVVDVGSTDLNRGSSAVVGASAEGMWTATDKTTAATVADGSLRARRLRRFFSLMSPPLLAAIFPWDRGGEYIDNDLQWWPDVSAEDRANATEVGRVGRQLGRAKYGDGGATQWLAEQGLLLSSFGNGEQARKGLLSTVTAMANPRAQARGGCCGLGPAVVELAMARVVAYRWGKLERGGCCCYGAYLHLSKQSEGAILILNFDLGLLLVIQAQCSSLWLITGPRFIEKYFEKLVGSVFFKQWDPGGPFYFWAVV</sequence>
<dbReference type="EMBL" id="JASCZI010151042">
    <property type="protein sequence ID" value="MED6167554.1"/>
    <property type="molecule type" value="Genomic_DNA"/>
</dbReference>
<evidence type="ECO:0000313" key="2">
    <source>
        <dbReference type="EMBL" id="MED6167554.1"/>
    </source>
</evidence>
<organism evidence="2 3">
    <name type="scientific">Stylosanthes scabra</name>
    <dbReference type="NCBI Taxonomy" id="79078"/>
    <lineage>
        <taxon>Eukaryota</taxon>
        <taxon>Viridiplantae</taxon>
        <taxon>Streptophyta</taxon>
        <taxon>Embryophyta</taxon>
        <taxon>Tracheophyta</taxon>
        <taxon>Spermatophyta</taxon>
        <taxon>Magnoliopsida</taxon>
        <taxon>eudicotyledons</taxon>
        <taxon>Gunneridae</taxon>
        <taxon>Pentapetalae</taxon>
        <taxon>rosids</taxon>
        <taxon>fabids</taxon>
        <taxon>Fabales</taxon>
        <taxon>Fabaceae</taxon>
        <taxon>Papilionoideae</taxon>
        <taxon>50 kb inversion clade</taxon>
        <taxon>dalbergioids sensu lato</taxon>
        <taxon>Dalbergieae</taxon>
        <taxon>Pterocarpus clade</taxon>
        <taxon>Stylosanthes</taxon>
    </lineage>
</organism>
<evidence type="ECO:0000313" key="3">
    <source>
        <dbReference type="Proteomes" id="UP001341840"/>
    </source>
</evidence>
<name>A0ABU6V2H8_9FABA</name>
<comment type="caution">
    <text evidence="2">The sequence shown here is derived from an EMBL/GenBank/DDBJ whole genome shotgun (WGS) entry which is preliminary data.</text>
</comment>
<evidence type="ECO:0000256" key="1">
    <source>
        <dbReference type="SAM" id="MobiDB-lite"/>
    </source>
</evidence>
<protein>
    <submittedName>
        <fullName evidence="2">Uncharacterized protein</fullName>
    </submittedName>
</protein>
<accession>A0ABU6V2H8</accession>
<feature type="region of interest" description="Disordered" evidence="1">
    <location>
        <begin position="66"/>
        <end position="98"/>
    </location>
</feature>
<reference evidence="2 3" key="1">
    <citation type="journal article" date="2023" name="Plants (Basel)">
        <title>Bridging the Gap: Combining Genomics and Transcriptomics Approaches to Understand Stylosanthes scabra, an Orphan Legume from the Brazilian Caatinga.</title>
        <authorList>
            <person name="Ferreira-Neto J.R.C."/>
            <person name="da Silva M.D."/>
            <person name="Binneck E."/>
            <person name="de Melo N.F."/>
            <person name="da Silva R.H."/>
            <person name="de Melo A.L.T.M."/>
            <person name="Pandolfi V."/>
            <person name="Bustamante F.O."/>
            <person name="Brasileiro-Vidal A.C."/>
            <person name="Benko-Iseppon A.M."/>
        </authorList>
    </citation>
    <scope>NUCLEOTIDE SEQUENCE [LARGE SCALE GENOMIC DNA]</scope>
    <source>
        <tissue evidence="2">Leaves</tissue>
    </source>
</reference>
<keyword evidence="3" id="KW-1185">Reference proteome</keyword>
<dbReference type="Proteomes" id="UP001341840">
    <property type="component" value="Unassembled WGS sequence"/>
</dbReference>